<comment type="similarity">
    <text evidence="1">Belongs to the mTERF family.</text>
</comment>
<dbReference type="EMBL" id="JAMSHJ010000001">
    <property type="protein sequence ID" value="KAI5447459.1"/>
    <property type="molecule type" value="Genomic_DNA"/>
</dbReference>
<dbReference type="Proteomes" id="UP001058974">
    <property type="component" value="Chromosome 1"/>
</dbReference>
<dbReference type="FunFam" id="1.25.70.10:FF:000001">
    <property type="entry name" value="Mitochondrial transcription termination factor-like"/>
    <property type="match status" value="1"/>
</dbReference>
<dbReference type="InterPro" id="IPR038538">
    <property type="entry name" value="MTERF_sf"/>
</dbReference>
<keyword evidence="2" id="KW-0804">Transcription</keyword>
<evidence type="ECO:0000313" key="4">
    <source>
        <dbReference type="EMBL" id="KAI5447459.1"/>
    </source>
</evidence>
<protein>
    <submittedName>
        <fullName evidence="4">Uncharacterized protein</fullName>
    </submittedName>
</protein>
<evidence type="ECO:0000256" key="2">
    <source>
        <dbReference type="ARBA" id="ARBA00022472"/>
    </source>
</evidence>
<dbReference type="PANTHER" id="PTHR13068">
    <property type="entry name" value="CGI-12 PROTEIN-RELATED"/>
    <property type="match status" value="1"/>
</dbReference>
<dbReference type="SMART" id="SM00733">
    <property type="entry name" value="Mterf"/>
    <property type="match status" value="5"/>
</dbReference>
<dbReference type="Pfam" id="PF02536">
    <property type="entry name" value="mTERF"/>
    <property type="match status" value="2"/>
</dbReference>
<keyword evidence="3" id="KW-0809">Transit peptide</keyword>
<evidence type="ECO:0000256" key="3">
    <source>
        <dbReference type="ARBA" id="ARBA00022946"/>
    </source>
</evidence>
<keyword evidence="2" id="KW-0805">Transcription regulation</keyword>
<organism evidence="4 5">
    <name type="scientific">Pisum sativum</name>
    <name type="common">Garden pea</name>
    <name type="synonym">Lathyrus oleraceus</name>
    <dbReference type="NCBI Taxonomy" id="3888"/>
    <lineage>
        <taxon>Eukaryota</taxon>
        <taxon>Viridiplantae</taxon>
        <taxon>Streptophyta</taxon>
        <taxon>Embryophyta</taxon>
        <taxon>Tracheophyta</taxon>
        <taxon>Spermatophyta</taxon>
        <taxon>Magnoliopsida</taxon>
        <taxon>eudicotyledons</taxon>
        <taxon>Gunneridae</taxon>
        <taxon>Pentapetalae</taxon>
        <taxon>rosids</taxon>
        <taxon>fabids</taxon>
        <taxon>Fabales</taxon>
        <taxon>Fabaceae</taxon>
        <taxon>Papilionoideae</taxon>
        <taxon>50 kb inversion clade</taxon>
        <taxon>NPAAA clade</taxon>
        <taxon>Hologalegina</taxon>
        <taxon>IRL clade</taxon>
        <taxon>Fabeae</taxon>
        <taxon>Lathyrus</taxon>
    </lineage>
</organism>
<proteinExistence type="inferred from homology"/>
<keyword evidence="5" id="KW-1185">Reference proteome</keyword>
<reference evidence="4 5" key="1">
    <citation type="journal article" date="2022" name="Nat. Genet.">
        <title>Improved pea reference genome and pan-genome highlight genomic features and evolutionary characteristics.</title>
        <authorList>
            <person name="Yang T."/>
            <person name="Liu R."/>
            <person name="Luo Y."/>
            <person name="Hu S."/>
            <person name="Wang D."/>
            <person name="Wang C."/>
            <person name="Pandey M.K."/>
            <person name="Ge S."/>
            <person name="Xu Q."/>
            <person name="Li N."/>
            <person name="Li G."/>
            <person name="Huang Y."/>
            <person name="Saxena R.K."/>
            <person name="Ji Y."/>
            <person name="Li M."/>
            <person name="Yan X."/>
            <person name="He Y."/>
            <person name="Liu Y."/>
            <person name="Wang X."/>
            <person name="Xiang C."/>
            <person name="Varshney R.K."/>
            <person name="Ding H."/>
            <person name="Gao S."/>
            <person name="Zong X."/>
        </authorList>
    </citation>
    <scope>NUCLEOTIDE SEQUENCE [LARGE SCALE GENOMIC DNA]</scope>
    <source>
        <strain evidence="4 5">cv. Zhongwan 6</strain>
    </source>
</reference>
<gene>
    <name evidence="4" type="ORF">KIW84_015061</name>
</gene>
<evidence type="ECO:0000313" key="5">
    <source>
        <dbReference type="Proteomes" id="UP001058974"/>
    </source>
</evidence>
<name>A0A9D5BPM3_PEA</name>
<evidence type="ECO:0000256" key="1">
    <source>
        <dbReference type="ARBA" id="ARBA00007692"/>
    </source>
</evidence>
<dbReference type="GO" id="GO:0003676">
    <property type="term" value="F:nucleic acid binding"/>
    <property type="evidence" value="ECO:0007669"/>
    <property type="project" value="InterPro"/>
</dbReference>
<sequence>TLIEYSYRRNSERATNTRVQLLFFLLQQQWYESNYTLNTVFIYQTYNPIIMFCYNIRRSLLYRNNLTFTTSSPILHLLLKPFSSSSSKNHTFTLNYLIQNLAFSPQTASKISTKVLLHNSQNPDSVLALFKTYGFSNSQISSIIKKCPKLLIFNPNKTILPKLHFFLTKGASTSDLIQIVTKNPRFLYLSLQNSITPSYDLVKKFLLSDQSTIASIKIYPCFICSKTPSQNIQFLLQNGVPESKVVTFLLQNRNNLLTQNPPLFKKVVVELMELGFNPKTTFFTVALGAKIMKPIWETKIGLYKKWGWSEENIVSAFVMYPWCMLTSESKIEASMSFFVNHMGWDSLVLAKNPILLSLSLEKRVIPRAFVLKFLESKGLIKYAKLAAPFKVSEDLFLKRYVNRFKEESSQLLKLYEEKKYVSNKAL</sequence>
<dbReference type="AlphaFoldDB" id="A0A9D5BPM3"/>
<keyword evidence="2" id="KW-0806">Transcription termination</keyword>
<dbReference type="Gramene" id="Psat01G0506100-T1">
    <property type="protein sequence ID" value="KAI5447459.1"/>
    <property type="gene ID" value="KIW84_015061"/>
</dbReference>
<dbReference type="PANTHER" id="PTHR13068:SF224">
    <property type="entry name" value="TRANSCRIPTION TERMINATION FACTOR FAMILY PROTEIN"/>
    <property type="match status" value="1"/>
</dbReference>
<dbReference type="Gene3D" id="1.25.70.10">
    <property type="entry name" value="Transcription termination factor 3, mitochondrial"/>
    <property type="match status" value="1"/>
</dbReference>
<dbReference type="InterPro" id="IPR003690">
    <property type="entry name" value="MTERF"/>
</dbReference>
<comment type="caution">
    <text evidence="4">The sequence shown here is derived from an EMBL/GenBank/DDBJ whole genome shotgun (WGS) entry which is preliminary data.</text>
</comment>
<dbReference type="GO" id="GO:0006353">
    <property type="term" value="P:DNA-templated transcription termination"/>
    <property type="evidence" value="ECO:0007669"/>
    <property type="project" value="UniProtKB-KW"/>
</dbReference>
<feature type="non-terminal residue" evidence="4">
    <location>
        <position position="1"/>
    </location>
</feature>
<accession>A0A9D5BPM3</accession>